<evidence type="ECO:0000313" key="1">
    <source>
        <dbReference type="EMBL" id="QDT35372.1"/>
    </source>
</evidence>
<sequence>MSLRSMTTLFNGTALFTTGLLIVTTMTGSGFAQDNKQTPAAKPKRKPNPAFAKVVDDPKLPRVLLIGDSISIGYTVDVQKELKGIANVHRIPQNGGPTTLGLQKIESWLGDSKWDVIHFNWGLHDLKHVNARKQLVGVDEGEYQVPLPEYEKNLTKLVERLEKTGAKLIWRSTTPVPEGAKGRIPGDSAKYNAVAAKIMAKHNIPTDDQFAFVKPQMDKLMRPANVHFKPSGSAALGKQAAEAIKKALPN</sequence>
<dbReference type="AlphaFoldDB" id="A0A517QUR0"/>
<accession>A0A517QUR0</accession>
<dbReference type="GO" id="GO:0016788">
    <property type="term" value="F:hydrolase activity, acting on ester bonds"/>
    <property type="evidence" value="ECO:0007669"/>
    <property type="project" value="UniProtKB-ARBA"/>
</dbReference>
<organism evidence="1 2">
    <name type="scientific">Thalassoglobus polymorphus</name>
    <dbReference type="NCBI Taxonomy" id="2527994"/>
    <lineage>
        <taxon>Bacteria</taxon>
        <taxon>Pseudomonadati</taxon>
        <taxon>Planctomycetota</taxon>
        <taxon>Planctomycetia</taxon>
        <taxon>Planctomycetales</taxon>
        <taxon>Planctomycetaceae</taxon>
        <taxon>Thalassoglobus</taxon>
    </lineage>
</organism>
<gene>
    <name evidence="1" type="ORF">Mal48_46480</name>
</gene>
<dbReference type="SUPFAM" id="SSF52266">
    <property type="entry name" value="SGNH hydrolase"/>
    <property type="match status" value="1"/>
</dbReference>
<evidence type="ECO:0008006" key="3">
    <source>
        <dbReference type="Google" id="ProtNLM"/>
    </source>
</evidence>
<dbReference type="KEGG" id="tpol:Mal48_46480"/>
<reference evidence="1 2" key="1">
    <citation type="submission" date="2019-02" db="EMBL/GenBank/DDBJ databases">
        <title>Deep-cultivation of Planctomycetes and their phenomic and genomic characterization uncovers novel biology.</title>
        <authorList>
            <person name="Wiegand S."/>
            <person name="Jogler M."/>
            <person name="Boedeker C."/>
            <person name="Pinto D."/>
            <person name="Vollmers J."/>
            <person name="Rivas-Marin E."/>
            <person name="Kohn T."/>
            <person name="Peeters S.H."/>
            <person name="Heuer A."/>
            <person name="Rast P."/>
            <person name="Oberbeckmann S."/>
            <person name="Bunk B."/>
            <person name="Jeske O."/>
            <person name="Meyerdierks A."/>
            <person name="Storesund J.E."/>
            <person name="Kallscheuer N."/>
            <person name="Luecker S."/>
            <person name="Lage O.M."/>
            <person name="Pohl T."/>
            <person name="Merkel B.J."/>
            <person name="Hornburger P."/>
            <person name="Mueller R.-W."/>
            <person name="Bruemmer F."/>
            <person name="Labrenz M."/>
            <person name="Spormann A.M."/>
            <person name="Op den Camp H."/>
            <person name="Overmann J."/>
            <person name="Amann R."/>
            <person name="Jetten M.S.M."/>
            <person name="Mascher T."/>
            <person name="Medema M.H."/>
            <person name="Devos D.P."/>
            <person name="Kaster A.-K."/>
            <person name="Ovreas L."/>
            <person name="Rohde M."/>
            <person name="Galperin M.Y."/>
            <person name="Jogler C."/>
        </authorList>
    </citation>
    <scope>NUCLEOTIDE SEQUENCE [LARGE SCALE GENOMIC DNA]</scope>
    <source>
        <strain evidence="1 2">Mal48</strain>
    </source>
</reference>
<name>A0A517QUR0_9PLAN</name>
<dbReference type="Proteomes" id="UP000315724">
    <property type="component" value="Chromosome"/>
</dbReference>
<dbReference type="CDD" id="cd00229">
    <property type="entry name" value="SGNH_hydrolase"/>
    <property type="match status" value="1"/>
</dbReference>
<proteinExistence type="predicted"/>
<dbReference type="InterPro" id="IPR036514">
    <property type="entry name" value="SGNH_hydro_sf"/>
</dbReference>
<dbReference type="EMBL" id="CP036267">
    <property type="protein sequence ID" value="QDT35372.1"/>
    <property type="molecule type" value="Genomic_DNA"/>
</dbReference>
<dbReference type="RefSeq" id="WP_231739779.1">
    <property type="nucleotide sequence ID" value="NZ_CP036267.1"/>
</dbReference>
<dbReference type="Gene3D" id="3.40.50.1110">
    <property type="entry name" value="SGNH hydrolase"/>
    <property type="match status" value="1"/>
</dbReference>
<keyword evidence="2" id="KW-1185">Reference proteome</keyword>
<evidence type="ECO:0000313" key="2">
    <source>
        <dbReference type="Proteomes" id="UP000315724"/>
    </source>
</evidence>
<protein>
    <recommendedName>
        <fullName evidence="3">GDSL-like Lipase/Acylhydrolase</fullName>
    </recommendedName>
</protein>